<name>A0A3B0AD54_9ACTN</name>
<gene>
    <name evidence="3" type="ORF">D7193_08505</name>
</gene>
<dbReference type="AlphaFoldDB" id="A0A3B0AD54"/>
<organism evidence="3 4">
    <name type="scientific">Micromonospora costi</name>
    <dbReference type="NCBI Taxonomy" id="1530042"/>
    <lineage>
        <taxon>Bacteria</taxon>
        <taxon>Bacillati</taxon>
        <taxon>Actinomycetota</taxon>
        <taxon>Actinomycetes</taxon>
        <taxon>Micromonosporales</taxon>
        <taxon>Micromonosporaceae</taxon>
        <taxon>Micromonospora</taxon>
    </lineage>
</organism>
<evidence type="ECO:0000256" key="1">
    <source>
        <dbReference type="ARBA" id="ARBA00023172"/>
    </source>
</evidence>
<reference evidence="3 4" key="1">
    <citation type="journal article" date="2015" name="Int. J. Syst. Evol. Microbiol.">
        <title>Micromonospora costi sp. nov., isolated from a leaf of Costus speciosus.</title>
        <authorList>
            <person name="Thawai C."/>
        </authorList>
    </citation>
    <scope>NUCLEOTIDE SEQUENCE [LARGE SCALE GENOMIC DNA]</scope>
    <source>
        <strain evidence="3 4">CS1-12</strain>
    </source>
</reference>
<dbReference type="PROSITE" id="PS51898">
    <property type="entry name" value="TYR_RECOMBINASE"/>
    <property type="match status" value="1"/>
</dbReference>
<dbReference type="GO" id="GO:0003677">
    <property type="term" value="F:DNA binding"/>
    <property type="evidence" value="ECO:0007669"/>
    <property type="project" value="InterPro"/>
</dbReference>
<sequence>MAQIMRAAVDNEIIGSSPCRSVRLPRVPESDPAILTVAQVDKLAAVCDVPDRVLVLLLAYSGLRIGEALALRRRHIDIRSGRVAVAQAVA</sequence>
<evidence type="ECO:0000313" key="4">
    <source>
        <dbReference type="Proteomes" id="UP000279968"/>
    </source>
</evidence>
<keyword evidence="4" id="KW-1185">Reference proteome</keyword>
<evidence type="ECO:0000313" key="3">
    <source>
        <dbReference type="EMBL" id="RKN58558.1"/>
    </source>
</evidence>
<dbReference type="GO" id="GO:0006310">
    <property type="term" value="P:DNA recombination"/>
    <property type="evidence" value="ECO:0007669"/>
    <property type="project" value="UniProtKB-KW"/>
</dbReference>
<protein>
    <recommendedName>
        <fullName evidence="2">Tyr recombinase domain-containing protein</fullName>
    </recommendedName>
</protein>
<proteinExistence type="predicted"/>
<evidence type="ECO:0000259" key="2">
    <source>
        <dbReference type="PROSITE" id="PS51898"/>
    </source>
</evidence>
<dbReference type="EMBL" id="RBAN01000001">
    <property type="protein sequence ID" value="RKN58558.1"/>
    <property type="molecule type" value="Genomic_DNA"/>
</dbReference>
<dbReference type="InterPro" id="IPR002104">
    <property type="entry name" value="Integrase_catalytic"/>
</dbReference>
<dbReference type="InterPro" id="IPR013762">
    <property type="entry name" value="Integrase-like_cat_sf"/>
</dbReference>
<feature type="domain" description="Tyr recombinase" evidence="2">
    <location>
        <begin position="30"/>
        <end position="90"/>
    </location>
</feature>
<dbReference type="InterPro" id="IPR011010">
    <property type="entry name" value="DNA_brk_join_enz"/>
</dbReference>
<dbReference type="Gene3D" id="1.10.443.10">
    <property type="entry name" value="Intergrase catalytic core"/>
    <property type="match status" value="1"/>
</dbReference>
<dbReference type="Proteomes" id="UP000279968">
    <property type="component" value="Unassembled WGS sequence"/>
</dbReference>
<dbReference type="SUPFAM" id="SSF56349">
    <property type="entry name" value="DNA breaking-rejoining enzymes"/>
    <property type="match status" value="1"/>
</dbReference>
<accession>A0A3B0AD54</accession>
<keyword evidence="1" id="KW-0233">DNA recombination</keyword>
<dbReference type="GO" id="GO:0015074">
    <property type="term" value="P:DNA integration"/>
    <property type="evidence" value="ECO:0007669"/>
    <property type="project" value="InterPro"/>
</dbReference>
<comment type="caution">
    <text evidence="3">The sequence shown here is derived from an EMBL/GenBank/DDBJ whole genome shotgun (WGS) entry which is preliminary data.</text>
</comment>